<evidence type="ECO:0000256" key="1">
    <source>
        <dbReference type="SAM" id="MobiDB-lite"/>
    </source>
</evidence>
<dbReference type="EMBL" id="JABWUV010000006">
    <property type="protein sequence ID" value="KAF6349199.1"/>
    <property type="molecule type" value="Genomic_DNA"/>
</dbReference>
<sequence length="303" mass="34600">MGKGGKRKNGQERGKSSFRSLVSELGLELSLQPAGSQRHPTQAVGSQMMVETKDLAQLRQLNLELLRQLWVGEPLSPLKPCVAQQWPPQTRMTQSDQQSWRHRPKVYPGSTKLPKQRVTFNKESPVPERSWRLRPYLGYDWIAGFLDNSSPISSKPEAFWKLQEFRDTNKECIHNPGTPCRLYRTSWDQWGPKTLADPVQVWVSILDPPHHYRIHRRKSFEASNTVALPRHCLLGWDILPPKSKKSSGRQSLDLWSCVTSKAQHQKLLASSSHLAQPVRSQPPPLSGQNPRRPNPARAPWLKT</sequence>
<dbReference type="GO" id="GO:0030336">
    <property type="term" value="P:negative regulation of cell migration"/>
    <property type="evidence" value="ECO:0007669"/>
    <property type="project" value="InterPro"/>
</dbReference>
<dbReference type="VEuPathDB" id="HostDB:LOC118676632"/>
<feature type="compositionally biased region" description="Low complexity" evidence="1">
    <location>
        <begin position="289"/>
        <end position="303"/>
    </location>
</feature>
<feature type="region of interest" description="Disordered" evidence="1">
    <location>
        <begin position="82"/>
        <end position="112"/>
    </location>
</feature>
<dbReference type="PANTHER" id="PTHR34831:SF1">
    <property type="entry name" value="MIGRATION AND INVASION-INHIBITORY PROTEIN"/>
    <property type="match status" value="1"/>
</dbReference>
<protein>
    <submittedName>
        <fullName evidence="2">Uncharacterized protein</fullName>
    </submittedName>
</protein>
<feature type="compositionally biased region" description="Polar residues" evidence="1">
    <location>
        <begin position="86"/>
        <end position="98"/>
    </location>
</feature>
<dbReference type="Proteomes" id="UP000527355">
    <property type="component" value="Unassembled WGS sequence"/>
</dbReference>
<dbReference type="GO" id="GO:0010972">
    <property type="term" value="P:negative regulation of G2/M transition of mitotic cell cycle"/>
    <property type="evidence" value="ECO:0007669"/>
    <property type="project" value="InterPro"/>
</dbReference>
<proteinExistence type="predicted"/>
<keyword evidence="3" id="KW-1185">Reference proteome</keyword>
<organism evidence="2 3">
    <name type="scientific">Myotis myotis</name>
    <name type="common">Greater mouse-eared bat</name>
    <name type="synonym">Vespertilio myotis</name>
    <dbReference type="NCBI Taxonomy" id="51298"/>
    <lineage>
        <taxon>Eukaryota</taxon>
        <taxon>Metazoa</taxon>
        <taxon>Chordata</taxon>
        <taxon>Craniata</taxon>
        <taxon>Vertebrata</taxon>
        <taxon>Euteleostomi</taxon>
        <taxon>Mammalia</taxon>
        <taxon>Eutheria</taxon>
        <taxon>Laurasiatheria</taxon>
        <taxon>Chiroptera</taxon>
        <taxon>Yangochiroptera</taxon>
        <taxon>Vespertilionidae</taxon>
        <taxon>Myotis</taxon>
    </lineage>
</organism>
<accession>A0A7J7XHP5</accession>
<feature type="region of interest" description="Disordered" evidence="1">
    <location>
        <begin position="268"/>
        <end position="303"/>
    </location>
</feature>
<name>A0A7J7XHP5_MYOMY</name>
<reference evidence="2 3" key="1">
    <citation type="journal article" date="2020" name="Nature">
        <title>Six reference-quality genomes reveal evolution of bat adaptations.</title>
        <authorList>
            <person name="Jebb D."/>
            <person name="Huang Z."/>
            <person name="Pippel M."/>
            <person name="Hughes G.M."/>
            <person name="Lavrichenko K."/>
            <person name="Devanna P."/>
            <person name="Winkler S."/>
            <person name="Jermiin L.S."/>
            <person name="Skirmuntt E.C."/>
            <person name="Katzourakis A."/>
            <person name="Burkitt-Gray L."/>
            <person name="Ray D.A."/>
            <person name="Sullivan K.A.M."/>
            <person name="Roscito J.G."/>
            <person name="Kirilenko B.M."/>
            <person name="Davalos L.M."/>
            <person name="Corthals A.P."/>
            <person name="Power M.L."/>
            <person name="Jones G."/>
            <person name="Ransome R.D."/>
            <person name="Dechmann D.K.N."/>
            <person name="Locatelli A.G."/>
            <person name="Puechmaille S.J."/>
            <person name="Fedrigo O."/>
            <person name="Jarvis E.D."/>
            <person name="Hiller M."/>
            <person name="Vernes S.C."/>
            <person name="Myers E.W."/>
            <person name="Teeling E.C."/>
        </authorList>
    </citation>
    <scope>NUCLEOTIDE SEQUENCE [LARGE SCALE GENOMIC DNA]</scope>
    <source>
        <strain evidence="2">MMyoMyo1</strain>
        <tissue evidence="2">Flight muscle</tissue>
    </source>
</reference>
<dbReference type="PANTHER" id="PTHR34831">
    <property type="entry name" value="MIGRATION AND INVASION-INHIBITORY PROTEIN"/>
    <property type="match status" value="1"/>
</dbReference>
<dbReference type="AlphaFoldDB" id="A0A7J7XHP5"/>
<gene>
    <name evidence="2" type="ORF">mMyoMyo1_011755</name>
</gene>
<dbReference type="Pfam" id="PF15734">
    <property type="entry name" value="MIIP"/>
    <property type="match status" value="2"/>
</dbReference>
<evidence type="ECO:0000313" key="2">
    <source>
        <dbReference type="EMBL" id="KAF6349199.1"/>
    </source>
</evidence>
<dbReference type="InterPro" id="IPR031466">
    <property type="entry name" value="MIIP"/>
</dbReference>
<comment type="caution">
    <text evidence="2">The sequence shown here is derived from an EMBL/GenBank/DDBJ whole genome shotgun (WGS) entry which is preliminary data.</text>
</comment>
<evidence type="ECO:0000313" key="3">
    <source>
        <dbReference type="Proteomes" id="UP000527355"/>
    </source>
</evidence>